<proteinExistence type="predicted"/>
<accession>A0A1W1XVH3</accession>
<dbReference type="STRING" id="1121390.SAMN02746041_03133"/>
<dbReference type="AlphaFoldDB" id="A0A1W1XVH3"/>
<dbReference type="Proteomes" id="UP000192783">
    <property type="component" value="Unassembled WGS sequence"/>
</dbReference>
<keyword evidence="2" id="KW-1185">Reference proteome</keyword>
<evidence type="ECO:0000313" key="2">
    <source>
        <dbReference type="Proteomes" id="UP000192783"/>
    </source>
</evidence>
<evidence type="ECO:0000313" key="1">
    <source>
        <dbReference type="EMBL" id="SMC27959.1"/>
    </source>
</evidence>
<organism evidence="1 2">
    <name type="scientific">Desulfacinum hydrothermale DSM 13146</name>
    <dbReference type="NCBI Taxonomy" id="1121390"/>
    <lineage>
        <taxon>Bacteria</taxon>
        <taxon>Pseudomonadati</taxon>
        <taxon>Thermodesulfobacteriota</taxon>
        <taxon>Syntrophobacteria</taxon>
        <taxon>Syntrophobacterales</taxon>
        <taxon>Syntrophobacteraceae</taxon>
        <taxon>Desulfacinum</taxon>
    </lineage>
</organism>
<evidence type="ECO:0008006" key="3">
    <source>
        <dbReference type="Google" id="ProtNLM"/>
    </source>
</evidence>
<dbReference type="InterPro" id="IPR011856">
    <property type="entry name" value="tRNA_endonuc-like_dom_sf"/>
</dbReference>
<dbReference type="EMBL" id="FWXF01000025">
    <property type="protein sequence ID" value="SMC27959.1"/>
    <property type="molecule type" value="Genomic_DNA"/>
</dbReference>
<dbReference type="Gene3D" id="3.40.1350.10">
    <property type="match status" value="1"/>
</dbReference>
<name>A0A1W1XVH3_9BACT</name>
<reference evidence="1 2" key="1">
    <citation type="submission" date="2017-04" db="EMBL/GenBank/DDBJ databases">
        <authorList>
            <person name="Afonso C.L."/>
            <person name="Miller P.J."/>
            <person name="Scott M.A."/>
            <person name="Spackman E."/>
            <person name="Goraichik I."/>
            <person name="Dimitrov K.M."/>
            <person name="Suarez D.L."/>
            <person name="Swayne D.E."/>
        </authorList>
    </citation>
    <scope>NUCLEOTIDE SEQUENCE [LARGE SCALE GENOMIC DNA]</scope>
    <source>
        <strain evidence="1 2">DSM 13146</strain>
    </source>
</reference>
<dbReference type="GO" id="GO:0003676">
    <property type="term" value="F:nucleic acid binding"/>
    <property type="evidence" value="ECO:0007669"/>
    <property type="project" value="InterPro"/>
</dbReference>
<gene>
    <name evidence="1" type="ORF">SAMN02746041_03133</name>
</gene>
<dbReference type="RefSeq" id="WP_212636975.1">
    <property type="nucleotide sequence ID" value="NZ_FWXF01000025.1"/>
</dbReference>
<protein>
    <recommendedName>
        <fullName evidence="3">DUF4365 domain-containing protein</fullName>
    </recommendedName>
</protein>
<sequence length="154" mass="18321">MMEKYNWNRLNNLQLGRYAEYLAKMEFTLYGFDVYTAEVDDKGIDFIVRLSSNRYYDIQVKSIRGLNYIFFPKDKFYLRYNLLAVIVIFIEGKAPNLYLIPSTAWRETDALLVSHDYEGKKSKPEWGLNLSQKNLPLLDEFLFDKAVQRLLDHR</sequence>